<dbReference type="InterPro" id="IPR014488">
    <property type="entry name" value="UCP017371"/>
</dbReference>
<dbReference type="InterPro" id="IPR023393">
    <property type="entry name" value="START-like_dom_sf"/>
</dbReference>
<reference evidence="1 2" key="1">
    <citation type="submission" date="2021-11" db="EMBL/GenBank/DDBJ databases">
        <title>Draft genome sequence of Actinomycetospora sp. SF1 isolated from the rhizosphere soil.</title>
        <authorList>
            <person name="Duangmal K."/>
            <person name="Chantavorakit T."/>
        </authorList>
    </citation>
    <scope>NUCLEOTIDE SEQUENCE [LARGE SCALE GENOMIC DNA]</scope>
    <source>
        <strain evidence="1 2">TBRC 5722</strain>
    </source>
</reference>
<dbReference type="RefSeq" id="WP_230738140.1">
    <property type="nucleotide sequence ID" value="NZ_JAJNDB010000005.1"/>
</dbReference>
<protein>
    <submittedName>
        <fullName evidence="1">SRPBCC family protein</fullName>
    </submittedName>
</protein>
<gene>
    <name evidence="1" type="ORF">LQ327_23210</name>
</gene>
<dbReference type="EMBL" id="JAJNDB010000005">
    <property type="protein sequence ID" value="MCD2196288.1"/>
    <property type="molecule type" value="Genomic_DNA"/>
</dbReference>
<dbReference type="Pfam" id="PF10604">
    <property type="entry name" value="Polyketide_cyc2"/>
    <property type="match status" value="1"/>
</dbReference>
<proteinExistence type="predicted"/>
<dbReference type="PIRSF" id="PIRSF017371">
    <property type="entry name" value="UCP017371"/>
    <property type="match status" value="1"/>
</dbReference>
<sequence>MAQVRATVSRTIAADPEKVLGALSDYRETRPAILTEHYRDYRVESGGGGEGTVVGWVLQATSKRQRDQLVDVAADPAGGLVETDRNSSMVTTWRVRPEGPSAATVEVDTHWNGAGGIGGFFERMFAPKGLARIHDGVLENLERRLAAHGRSPV</sequence>
<evidence type="ECO:0000313" key="2">
    <source>
        <dbReference type="Proteomes" id="UP001199469"/>
    </source>
</evidence>
<dbReference type="Proteomes" id="UP001199469">
    <property type="component" value="Unassembled WGS sequence"/>
</dbReference>
<comment type="caution">
    <text evidence="1">The sequence shown here is derived from an EMBL/GenBank/DDBJ whole genome shotgun (WGS) entry which is preliminary data.</text>
</comment>
<evidence type="ECO:0000313" key="1">
    <source>
        <dbReference type="EMBL" id="MCD2196288.1"/>
    </source>
</evidence>
<dbReference type="InterPro" id="IPR019587">
    <property type="entry name" value="Polyketide_cyclase/dehydratase"/>
</dbReference>
<dbReference type="SUPFAM" id="SSF55961">
    <property type="entry name" value="Bet v1-like"/>
    <property type="match status" value="1"/>
</dbReference>
<name>A0ABS8PE81_9PSEU</name>
<dbReference type="Gene3D" id="3.30.530.20">
    <property type="match status" value="1"/>
</dbReference>
<keyword evidence="2" id="KW-1185">Reference proteome</keyword>
<organism evidence="1 2">
    <name type="scientific">Actinomycetospora endophytica</name>
    <dbReference type="NCBI Taxonomy" id="2291215"/>
    <lineage>
        <taxon>Bacteria</taxon>
        <taxon>Bacillati</taxon>
        <taxon>Actinomycetota</taxon>
        <taxon>Actinomycetes</taxon>
        <taxon>Pseudonocardiales</taxon>
        <taxon>Pseudonocardiaceae</taxon>
        <taxon>Actinomycetospora</taxon>
    </lineage>
</organism>
<accession>A0ABS8PE81</accession>